<evidence type="ECO:0000313" key="13">
    <source>
        <dbReference type="Proteomes" id="UP000219573"/>
    </source>
</evidence>
<dbReference type="Gene3D" id="3.40.50.620">
    <property type="entry name" value="HUPs"/>
    <property type="match status" value="1"/>
</dbReference>
<keyword evidence="5 8" id="KW-0067">ATP-binding</keyword>
<sequence>MLEKDYNLIIEQLVEWIRDRVTEAGCSGAVVGLSGGIDSAVTATLCKKAFPDNTLGLIMPCYSNPQDALDAKAVAEKFDIPYKVVELGSTFDQLLESIEGKADVEKSMAVANIKPRLRMTTLYYHASINNSLVVGTDNRSELKVGYFTKFGDGGIDIAPLGNLVKLEVREVARLLGIPEQIISKAPSAGLWGGQTDESEMGISYEELDKYILTGEAEPRVKEVVDDLAAKNAHKLKSIPIPSF</sequence>
<dbReference type="InterPro" id="IPR003694">
    <property type="entry name" value="NAD_synthase"/>
</dbReference>
<name>A0A285GJW4_9FIRM</name>
<keyword evidence="3 8" id="KW-0479">Metal-binding</keyword>
<feature type="binding site" evidence="8">
    <location>
        <position position="136"/>
    </location>
    <ligand>
        <name>ATP</name>
        <dbReference type="ChEBI" id="CHEBI:30616"/>
    </ligand>
</feature>
<comment type="similarity">
    <text evidence="1 8 9">Belongs to the NAD synthetase family.</text>
</comment>
<keyword evidence="13" id="KW-1185">Reference proteome</keyword>
<organism evidence="12 13">
    <name type="scientific">Orenia metallireducens</name>
    <dbReference type="NCBI Taxonomy" id="1413210"/>
    <lineage>
        <taxon>Bacteria</taxon>
        <taxon>Bacillati</taxon>
        <taxon>Bacillota</taxon>
        <taxon>Clostridia</taxon>
        <taxon>Halanaerobiales</taxon>
        <taxon>Halobacteroidaceae</taxon>
        <taxon>Orenia</taxon>
    </lineage>
</organism>
<keyword evidence="2 8" id="KW-0436">Ligase</keyword>
<keyword evidence="6 8" id="KW-0460">Magnesium</keyword>
<gene>
    <name evidence="8" type="primary">nadE</name>
    <name evidence="12" type="ORF">SAMN06265827_10813</name>
</gene>
<dbReference type="SUPFAM" id="SSF52402">
    <property type="entry name" value="Adenine nucleotide alpha hydrolases-like"/>
    <property type="match status" value="1"/>
</dbReference>
<evidence type="ECO:0000256" key="6">
    <source>
        <dbReference type="ARBA" id="ARBA00022842"/>
    </source>
</evidence>
<evidence type="ECO:0000259" key="11">
    <source>
        <dbReference type="Pfam" id="PF02540"/>
    </source>
</evidence>
<dbReference type="PANTHER" id="PTHR23090">
    <property type="entry name" value="NH 3 /GLUTAMINE-DEPENDENT NAD + SYNTHETASE"/>
    <property type="match status" value="1"/>
</dbReference>
<dbReference type="Proteomes" id="UP000219573">
    <property type="component" value="Unassembled WGS sequence"/>
</dbReference>
<dbReference type="GO" id="GO:0005524">
    <property type="term" value="F:ATP binding"/>
    <property type="evidence" value="ECO:0007669"/>
    <property type="project" value="UniProtKB-UniRule"/>
</dbReference>
<feature type="binding site" description="in other chain" evidence="8">
    <location>
        <position position="116"/>
    </location>
    <ligand>
        <name>deamido-NAD(+)</name>
        <dbReference type="ChEBI" id="CHEBI:58437"/>
        <note>ligand shared between two neighboring subunits</note>
    </ligand>
</feature>
<feature type="domain" description="NAD/GMP synthase" evidence="11">
    <location>
        <begin position="9"/>
        <end position="230"/>
    </location>
</feature>
<comment type="function">
    <text evidence="8">Catalyzes the ATP-dependent amidation of deamido-NAD to form NAD. Uses ammonia as a nitrogen source.</text>
</comment>
<evidence type="ECO:0000256" key="9">
    <source>
        <dbReference type="RuleBase" id="RU003811"/>
    </source>
</evidence>
<dbReference type="OrthoDB" id="9803818at2"/>
<feature type="binding site" evidence="8">
    <location>
        <position position="38"/>
    </location>
    <ligand>
        <name>Mg(2+)</name>
        <dbReference type="ChEBI" id="CHEBI:18420"/>
    </ligand>
</feature>
<proteinExistence type="inferred from homology"/>
<dbReference type="NCBIfam" id="NF010587">
    <property type="entry name" value="PRK13980.1"/>
    <property type="match status" value="1"/>
</dbReference>
<dbReference type="Pfam" id="PF02540">
    <property type="entry name" value="NAD_synthase"/>
    <property type="match status" value="1"/>
</dbReference>
<evidence type="ECO:0000256" key="4">
    <source>
        <dbReference type="ARBA" id="ARBA00022741"/>
    </source>
</evidence>
<dbReference type="GO" id="GO:0005737">
    <property type="term" value="C:cytoplasm"/>
    <property type="evidence" value="ECO:0007669"/>
    <property type="project" value="InterPro"/>
</dbReference>
<dbReference type="GO" id="GO:0009435">
    <property type="term" value="P:NAD+ biosynthetic process"/>
    <property type="evidence" value="ECO:0007669"/>
    <property type="project" value="UniProtKB-UniRule"/>
</dbReference>
<dbReference type="InterPro" id="IPR022926">
    <property type="entry name" value="NH(3)-dep_NAD(+)_synth"/>
</dbReference>
<accession>A0A285GJW4</accession>
<evidence type="ECO:0000256" key="10">
    <source>
        <dbReference type="RuleBase" id="RU003812"/>
    </source>
</evidence>
<dbReference type="GO" id="GO:0004359">
    <property type="term" value="F:glutaminase activity"/>
    <property type="evidence" value="ECO:0007669"/>
    <property type="project" value="InterPro"/>
</dbReference>
<feature type="binding site" evidence="8">
    <location>
        <position position="165"/>
    </location>
    <ligand>
        <name>ATP</name>
        <dbReference type="ChEBI" id="CHEBI:30616"/>
    </ligand>
</feature>
<dbReference type="CDD" id="cd00553">
    <property type="entry name" value="NAD_synthase"/>
    <property type="match status" value="1"/>
</dbReference>
<dbReference type="AlphaFoldDB" id="A0A285GJW4"/>
<evidence type="ECO:0000256" key="8">
    <source>
        <dbReference type="HAMAP-Rule" id="MF_00193"/>
    </source>
</evidence>
<keyword evidence="7 8" id="KW-0520">NAD</keyword>
<dbReference type="HAMAP" id="MF_00193">
    <property type="entry name" value="NadE_ammonia_dep"/>
    <property type="match status" value="1"/>
</dbReference>
<comment type="pathway">
    <text evidence="8">Cofactor biosynthesis; NAD(+) biosynthesis; NAD(+) from deamido-NAD(+) (ammonia route): step 1/1.</text>
</comment>
<keyword evidence="4 8" id="KW-0547">Nucleotide-binding</keyword>
<evidence type="ECO:0000313" key="12">
    <source>
        <dbReference type="EMBL" id="SNY23852.1"/>
    </source>
</evidence>
<dbReference type="GO" id="GO:0008795">
    <property type="term" value="F:NAD+ synthase activity"/>
    <property type="evidence" value="ECO:0007669"/>
    <property type="project" value="UniProtKB-UniRule"/>
</dbReference>
<dbReference type="GO" id="GO:0003952">
    <property type="term" value="F:NAD+ synthase (glutamine-hydrolyzing) activity"/>
    <property type="evidence" value="ECO:0007669"/>
    <property type="project" value="InterPro"/>
</dbReference>
<dbReference type="PANTHER" id="PTHR23090:SF9">
    <property type="entry name" value="GLUTAMINE-DEPENDENT NAD(+) SYNTHETASE"/>
    <property type="match status" value="1"/>
</dbReference>
<dbReference type="InterPro" id="IPR022310">
    <property type="entry name" value="NAD/GMP_synthase"/>
</dbReference>
<reference evidence="13" key="1">
    <citation type="submission" date="2017-09" db="EMBL/GenBank/DDBJ databases">
        <authorList>
            <person name="Varghese N."/>
            <person name="Submissions S."/>
        </authorList>
    </citation>
    <scope>NUCLEOTIDE SEQUENCE [LARGE SCALE GENOMIC DNA]</scope>
    <source>
        <strain evidence="13">MSL47</strain>
    </source>
</reference>
<dbReference type="InterPro" id="IPR014729">
    <property type="entry name" value="Rossmann-like_a/b/a_fold"/>
</dbReference>
<dbReference type="UniPathway" id="UPA00253">
    <property type="reaction ID" value="UER00333"/>
</dbReference>
<feature type="binding site" evidence="8">
    <location>
        <position position="141"/>
    </location>
    <ligand>
        <name>Mg(2+)</name>
        <dbReference type="ChEBI" id="CHEBI:18420"/>
    </ligand>
</feature>
<comment type="subunit">
    <text evidence="8">Homodimer.</text>
</comment>
<evidence type="ECO:0000256" key="2">
    <source>
        <dbReference type="ARBA" id="ARBA00022598"/>
    </source>
</evidence>
<evidence type="ECO:0000256" key="5">
    <source>
        <dbReference type="ARBA" id="ARBA00022840"/>
    </source>
</evidence>
<evidence type="ECO:0000256" key="7">
    <source>
        <dbReference type="ARBA" id="ARBA00023027"/>
    </source>
</evidence>
<evidence type="ECO:0000256" key="3">
    <source>
        <dbReference type="ARBA" id="ARBA00022723"/>
    </source>
</evidence>
<dbReference type="EC" id="6.3.1.5" evidence="8 10"/>
<feature type="binding site" description="in other chain" evidence="8">
    <location>
        <position position="149"/>
    </location>
    <ligand>
        <name>deamido-NAD(+)</name>
        <dbReference type="ChEBI" id="CHEBI:58437"/>
        <note>ligand shared between two neighboring subunits</note>
    </ligand>
</feature>
<dbReference type="GO" id="GO:0046872">
    <property type="term" value="F:metal ion binding"/>
    <property type="evidence" value="ECO:0007669"/>
    <property type="project" value="UniProtKB-KW"/>
</dbReference>
<dbReference type="EMBL" id="OBDZ01000008">
    <property type="protein sequence ID" value="SNY23852.1"/>
    <property type="molecule type" value="Genomic_DNA"/>
</dbReference>
<dbReference type="NCBIfam" id="TIGR00552">
    <property type="entry name" value="nadE"/>
    <property type="match status" value="1"/>
</dbReference>
<dbReference type="RefSeq" id="WP_097017343.1">
    <property type="nucleotide sequence ID" value="NZ_OBDZ01000008.1"/>
</dbReference>
<protein>
    <recommendedName>
        <fullName evidence="8 10">NH(3)-dependent NAD(+) synthetase</fullName>
        <ecNumber evidence="8 10">6.3.1.5</ecNumber>
    </recommendedName>
</protein>
<comment type="catalytic activity">
    <reaction evidence="8 10">
        <text>deamido-NAD(+) + NH4(+) + ATP = AMP + diphosphate + NAD(+) + H(+)</text>
        <dbReference type="Rhea" id="RHEA:21188"/>
        <dbReference type="ChEBI" id="CHEBI:15378"/>
        <dbReference type="ChEBI" id="CHEBI:28938"/>
        <dbReference type="ChEBI" id="CHEBI:30616"/>
        <dbReference type="ChEBI" id="CHEBI:33019"/>
        <dbReference type="ChEBI" id="CHEBI:57540"/>
        <dbReference type="ChEBI" id="CHEBI:58437"/>
        <dbReference type="ChEBI" id="CHEBI:456215"/>
        <dbReference type="EC" id="6.3.1.5"/>
    </reaction>
</comment>
<dbReference type="STRING" id="1413210.U472_15270"/>
<evidence type="ECO:0000256" key="1">
    <source>
        <dbReference type="ARBA" id="ARBA00005859"/>
    </source>
</evidence>
<feature type="binding site" evidence="8">
    <location>
        <position position="187"/>
    </location>
    <ligand>
        <name>ATP</name>
        <dbReference type="ChEBI" id="CHEBI:30616"/>
    </ligand>
</feature>
<feature type="binding site" evidence="8">
    <location>
        <position position="156"/>
    </location>
    <ligand>
        <name>deamido-NAD(+)</name>
        <dbReference type="ChEBI" id="CHEBI:58437"/>
        <note>ligand shared between two neighboring subunits</note>
    </ligand>
</feature>
<feature type="binding site" description="in other chain" evidence="8">
    <location>
        <begin position="233"/>
        <end position="234"/>
    </location>
    <ligand>
        <name>deamido-NAD(+)</name>
        <dbReference type="ChEBI" id="CHEBI:58437"/>
        <note>ligand shared between two neighboring subunits</note>
    </ligand>
</feature>
<feature type="binding site" evidence="8">
    <location>
        <begin position="32"/>
        <end position="39"/>
    </location>
    <ligand>
        <name>ATP</name>
        <dbReference type="ChEBI" id="CHEBI:30616"/>
    </ligand>
</feature>